<dbReference type="AlphaFoldDB" id="A0A2J6RP06"/>
<dbReference type="OrthoDB" id="3487044at2759"/>
<dbReference type="Pfam" id="PF13649">
    <property type="entry name" value="Methyltransf_25"/>
    <property type="match status" value="1"/>
</dbReference>
<evidence type="ECO:0000256" key="2">
    <source>
        <dbReference type="ARBA" id="ARBA00022679"/>
    </source>
</evidence>
<dbReference type="InterPro" id="IPR029063">
    <property type="entry name" value="SAM-dependent_MTases_sf"/>
</dbReference>
<keyword evidence="1 4" id="KW-0489">Methyltransferase</keyword>
<accession>A0A2J6RP06</accession>
<sequence>MAAAEQLYDKLQRPYDYIRKSTIAAIERENVREAVASFIAKARILELACGSGFYTYKLLEWGASSVLGVDISSVMIDEARHLEGGLFDIVFGAWLLNYAPDRTELIKMFRTIAMNLKGGGRFVGVTIVPSSNPLESLIAEAKIRPMPMGSGYIIHQYIKDVEDGIYINVHGDTPIGDLDFKCYHLKQEIHEEAAREAGLKGKFEWGVTKVPDGYLKEGVLGGASLAELETYRTLPHFGVLVIVK</sequence>
<organism evidence="4 5">
    <name type="scientific">Hyaloscypha variabilis (strain UAMH 11265 / GT02V1 / F)</name>
    <name type="common">Meliniomyces variabilis</name>
    <dbReference type="NCBI Taxonomy" id="1149755"/>
    <lineage>
        <taxon>Eukaryota</taxon>
        <taxon>Fungi</taxon>
        <taxon>Dikarya</taxon>
        <taxon>Ascomycota</taxon>
        <taxon>Pezizomycotina</taxon>
        <taxon>Leotiomycetes</taxon>
        <taxon>Helotiales</taxon>
        <taxon>Hyaloscyphaceae</taxon>
        <taxon>Hyaloscypha</taxon>
        <taxon>Hyaloscypha variabilis</taxon>
    </lineage>
</organism>
<dbReference type="InterPro" id="IPR041698">
    <property type="entry name" value="Methyltransf_25"/>
</dbReference>
<dbReference type="PANTHER" id="PTHR43861">
    <property type="entry name" value="TRANS-ACONITATE 2-METHYLTRANSFERASE-RELATED"/>
    <property type="match status" value="1"/>
</dbReference>
<evidence type="ECO:0000259" key="3">
    <source>
        <dbReference type="Pfam" id="PF13649"/>
    </source>
</evidence>
<evidence type="ECO:0000256" key="1">
    <source>
        <dbReference type="ARBA" id="ARBA00022603"/>
    </source>
</evidence>
<dbReference type="SUPFAM" id="SSF53335">
    <property type="entry name" value="S-adenosyl-L-methionine-dependent methyltransferases"/>
    <property type="match status" value="1"/>
</dbReference>
<keyword evidence="2 4" id="KW-0808">Transferase</keyword>
<protein>
    <submittedName>
        <fullName evidence="4">S-adenosyl-L-methionine-dependent methyltransferase</fullName>
    </submittedName>
</protein>
<gene>
    <name evidence="4" type="ORF">L207DRAFT_554160</name>
</gene>
<dbReference type="Gene3D" id="3.40.50.150">
    <property type="entry name" value="Vaccinia Virus protein VP39"/>
    <property type="match status" value="1"/>
</dbReference>
<dbReference type="STRING" id="1149755.A0A2J6RP06"/>
<proteinExistence type="predicted"/>
<dbReference type="GO" id="GO:0032259">
    <property type="term" value="P:methylation"/>
    <property type="evidence" value="ECO:0007669"/>
    <property type="project" value="UniProtKB-KW"/>
</dbReference>
<dbReference type="GO" id="GO:0008168">
    <property type="term" value="F:methyltransferase activity"/>
    <property type="evidence" value="ECO:0007669"/>
    <property type="project" value="UniProtKB-KW"/>
</dbReference>
<reference evidence="4 5" key="1">
    <citation type="submission" date="2016-04" db="EMBL/GenBank/DDBJ databases">
        <title>A degradative enzymes factory behind the ericoid mycorrhizal symbiosis.</title>
        <authorList>
            <consortium name="DOE Joint Genome Institute"/>
            <person name="Martino E."/>
            <person name="Morin E."/>
            <person name="Grelet G."/>
            <person name="Kuo A."/>
            <person name="Kohler A."/>
            <person name="Daghino S."/>
            <person name="Barry K."/>
            <person name="Choi C."/>
            <person name="Cichocki N."/>
            <person name="Clum A."/>
            <person name="Copeland A."/>
            <person name="Hainaut M."/>
            <person name="Haridas S."/>
            <person name="Labutti K."/>
            <person name="Lindquist E."/>
            <person name="Lipzen A."/>
            <person name="Khouja H.-R."/>
            <person name="Murat C."/>
            <person name="Ohm R."/>
            <person name="Olson A."/>
            <person name="Spatafora J."/>
            <person name="Veneault-Fourrey C."/>
            <person name="Henrissat B."/>
            <person name="Grigoriev I."/>
            <person name="Martin F."/>
            <person name="Perotto S."/>
        </authorList>
    </citation>
    <scope>NUCLEOTIDE SEQUENCE [LARGE SCALE GENOMIC DNA]</scope>
    <source>
        <strain evidence="4 5">F</strain>
    </source>
</reference>
<evidence type="ECO:0000313" key="4">
    <source>
        <dbReference type="EMBL" id="PMD40232.1"/>
    </source>
</evidence>
<keyword evidence="5" id="KW-1185">Reference proteome</keyword>
<name>A0A2J6RP06_HYAVF</name>
<feature type="domain" description="Methyltransferase" evidence="3">
    <location>
        <begin position="44"/>
        <end position="81"/>
    </location>
</feature>
<dbReference type="CDD" id="cd02440">
    <property type="entry name" value="AdoMet_MTases"/>
    <property type="match status" value="1"/>
</dbReference>
<dbReference type="EMBL" id="KZ613945">
    <property type="protein sequence ID" value="PMD40232.1"/>
    <property type="molecule type" value="Genomic_DNA"/>
</dbReference>
<dbReference type="PANTHER" id="PTHR43861:SF1">
    <property type="entry name" value="TRANS-ACONITATE 2-METHYLTRANSFERASE"/>
    <property type="match status" value="1"/>
</dbReference>
<dbReference type="Proteomes" id="UP000235786">
    <property type="component" value="Unassembled WGS sequence"/>
</dbReference>
<evidence type="ECO:0000313" key="5">
    <source>
        <dbReference type="Proteomes" id="UP000235786"/>
    </source>
</evidence>